<dbReference type="InterPro" id="IPR002934">
    <property type="entry name" value="Polymerase_NTP_transf_dom"/>
</dbReference>
<evidence type="ECO:0000313" key="3">
    <source>
        <dbReference type="Proteomes" id="UP000610846"/>
    </source>
</evidence>
<organism evidence="2 3">
    <name type="scientific">Cellulosimicrobium arenosum</name>
    <dbReference type="NCBI Taxonomy" id="2708133"/>
    <lineage>
        <taxon>Bacteria</taxon>
        <taxon>Bacillati</taxon>
        <taxon>Actinomycetota</taxon>
        <taxon>Actinomycetes</taxon>
        <taxon>Micrococcales</taxon>
        <taxon>Promicromonosporaceae</taxon>
        <taxon>Cellulosimicrobium</taxon>
    </lineage>
</organism>
<dbReference type="Gene3D" id="3.30.460.10">
    <property type="entry name" value="Beta Polymerase, domain 2"/>
    <property type="match status" value="1"/>
</dbReference>
<dbReference type="InterPro" id="IPR036390">
    <property type="entry name" value="WH_DNA-bd_sf"/>
</dbReference>
<dbReference type="CDD" id="cd05403">
    <property type="entry name" value="NT_KNTase_like"/>
    <property type="match status" value="1"/>
</dbReference>
<feature type="domain" description="Polymerase nucleotidyl transferase" evidence="1">
    <location>
        <begin position="108"/>
        <end position="138"/>
    </location>
</feature>
<dbReference type="AlphaFoldDB" id="A0A927G7T6"/>
<evidence type="ECO:0000313" key="2">
    <source>
        <dbReference type="EMBL" id="MBD8078482.1"/>
    </source>
</evidence>
<gene>
    <name evidence="2" type="ORF">IF651_05340</name>
</gene>
<dbReference type="InterPro" id="IPR043519">
    <property type="entry name" value="NT_sf"/>
</dbReference>
<reference evidence="2" key="1">
    <citation type="journal article" date="2018" name="Curr. Microbiol.">
        <title>Cellulosimicrobium arenosum sp. nov., Isolated from Marine Sediment Sand.</title>
        <authorList>
            <person name="Oh M."/>
            <person name="Kim J.H."/>
            <person name="Yoon J.H."/>
            <person name="Schumann P."/>
            <person name="Kim W."/>
        </authorList>
    </citation>
    <scope>NUCLEOTIDE SEQUENCE</scope>
    <source>
        <strain evidence="2">KCTC 49039</strain>
    </source>
</reference>
<reference evidence="2" key="2">
    <citation type="submission" date="2020-09" db="EMBL/GenBank/DDBJ databases">
        <authorList>
            <person name="Yu Y."/>
        </authorList>
    </citation>
    <scope>NUCLEOTIDE SEQUENCE</scope>
    <source>
        <strain evidence="2">KCTC 49039</strain>
    </source>
</reference>
<protein>
    <submittedName>
        <fullName evidence="2">Nucleotidyltransferase domain-containing protein</fullName>
    </submittedName>
</protein>
<dbReference type="SUPFAM" id="SSF46785">
    <property type="entry name" value="Winged helix' DNA-binding domain"/>
    <property type="match status" value="1"/>
</dbReference>
<dbReference type="SUPFAM" id="SSF81301">
    <property type="entry name" value="Nucleotidyltransferase"/>
    <property type="match status" value="1"/>
</dbReference>
<dbReference type="GO" id="GO:0016779">
    <property type="term" value="F:nucleotidyltransferase activity"/>
    <property type="evidence" value="ECO:0007669"/>
    <property type="project" value="InterPro"/>
</dbReference>
<keyword evidence="3" id="KW-1185">Reference proteome</keyword>
<dbReference type="EMBL" id="JACYHB010000003">
    <property type="protein sequence ID" value="MBD8078482.1"/>
    <property type="molecule type" value="Genomic_DNA"/>
</dbReference>
<proteinExistence type="predicted"/>
<evidence type="ECO:0000259" key="1">
    <source>
        <dbReference type="Pfam" id="PF01909"/>
    </source>
</evidence>
<sequence>MDASRPLSVVTPTLDGDVLARLAVVERAFTPGQLQAMIGHASVSGVRKVLNRLADQGIVDARPVSKVAITYSLNRDHVAAEAIISLANARDTLYARMRGLIEQWTVPPTYACVFGSWARGQATIDSDIDVFLARPERAEIDTWDGDVAALEHATTRWTGNDARALVLTESVIHDAPRDPVLVSVATEGRDLYGDSGWLRQIVRKGAGR</sequence>
<comment type="caution">
    <text evidence="2">The sequence shown here is derived from an EMBL/GenBank/DDBJ whole genome shotgun (WGS) entry which is preliminary data.</text>
</comment>
<dbReference type="Proteomes" id="UP000610846">
    <property type="component" value="Unassembled WGS sequence"/>
</dbReference>
<dbReference type="Pfam" id="PF01909">
    <property type="entry name" value="NTP_transf_2"/>
    <property type="match status" value="1"/>
</dbReference>
<name>A0A927G7T6_9MICO</name>
<accession>A0A927G7T6</accession>